<dbReference type="InterPro" id="IPR005064">
    <property type="entry name" value="BUG"/>
</dbReference>
<name>A0A848GZY4_9BURK</name>
<dbReference type="SUPFAM" id="SSF53850">
    <property type="entry name" value="Periplasmic binding protein-like II"/>
    <property type="match status" value="1"/>
</dbReference>
<dbReference type="InterPro" id="IPR042100">
    <property type="entry name" value="Bug_dom1"/>
</dbReference>
<comment type="caution">
    <text evidence="3">The sequence shown here is derived from an EMBL/GenBank/DDBJ whole genome shotgun (WGS) entry which is preliminary data.</text>
</comment>
<evidence type="ECO:0000313" key="3">
    <source>
        <dbReference type="EMBL" id="NML44266.1"/>
    </source>
</evidence>
<evidence type="ECO:0000313" key="4">
    <source>
        <dbReference type="Proteomes" id="UP000541185"/>
    </source>
</evidence>
<dbReference type="Pfam" id="PF03401">
    <property type="entry name" value="TctC"/>
    <property type="match status" value="1"/>
</dbReference>
<sequence>MPKLSILRRALLLAAGACLLNAAHAQGDNYPNKVIKLVVPYAPGGGTDVLARLVAKEIQDKLGQPCIVENKAGANGIPGTEYAAKAAPDGYTLMMAPSGPLVMNPVLQKTLPYNPQKDFVPISVVGRLPLFITVNSTQPFKTVKELVDYAKAHPNEVTYASSAPLFQLATELFKQKTGTNFLAIPYKSSGESTIALTGGQVTIAIADVPPLAGLLKAGKLRALAYTDEHRNAAFPEVPTVAEAGLPGTEVATLVGVIAPAGTPMPIVRKIQNVVVEMVKRPEVREAFMKIGVEPVGNTSEDFAKAIAFDLDRWATVAKRANIQPQ</sequence>
<comment type="similarity">
    <text evidence="1">Belongs to the UPF0065 (bug) family.</text>
</comment>
<evidence type="ECO:0000256" key="2">
    <source>
        <dbReference type="SAM" id="SignalP"/>
    </source>
</evidence>
<dbReference type="Gene3D" id="3.40.190.150">
    <property type="entry name" value="Bordetella uptake gene, domain 1"/>
    <property type="match status" value="1"/>
</dbReference>
<dbReference type="PANTHER" id="PTHR42928">
    <property type="entry name" value="TRICARBOXYLATE-BINDING PROTEIN"/>
    <property type="match status" value="1"/>
</dbReference>
<gene>
    <name evidence="3" type="ORF">HHL11_10930</name>
</gene>
<keyword evidence="2" id="KW-0732">Signal</keyword>
<dbReference type="Gene3D" id="3.40.190.10">
    <property type="entry name" value="Periplasmic binding protein-like II"/>
    <property type="match status" value="1"/>
</dbReference>
<dbReference type="Proteomes" id="UP000541185">
    <property type="component" value="Unassembled WGS sequence"/>
</dbReference>
<evidence type="ECO:0000256" key="1">
    <source>
        <dbReference type="ARBA" id="ARBA00006987"/>
    </source>
</evidence>
<organism evidence="3 4">
    <name type="scientific">Ramlibacter agri</name>
    <dbReference type="NCBI Taxonomy" id="2728837"/>
    <lineage>
        <taxon>Bacteria</taxon>
        <taxon>Pseudomonadati</taxon>
        <taxon>Pseudomonadota</taxon>
        <taxon>Betaproteobacteria</taxon>
        <taxon>Burkholderiales</taxon>
        <taxon>Comamonadaceae</taxon>
        <taxon>Ramlibacter</taxon>
    </lineage>
</organism>
<dbReference type="AlphaFoldDB" id="A0A848GZY4"/>
<reference evidence="3 4" key="1">
    <citation type="submission" date="2020-04" db="EMBL/GenBank/DDBJ databases">
        <title>Ramlibacter sp. G-1-2-2 isolated from soil.</title>
        <authorList>
            <person name="Dahal R.H."/>
        </authorList>
    </citation>
    <scope>NUCLEOTIDE SEQUENCE [LARGE SCALE GENOMIC DNA]</scope>
    <source>
        <strain evidence="3 4">G-1-2-2</strain>
    </source>
</reference>
<accession>A0A848GZY4</accession>
<feature type="chain" id="PRO_5032829858" evidence="2">
    <location>
        <begin position="26"/>
        <end position="325"/>
    </location>
</feature>
<dbReference type="PANTHER" id="PTHR42928:SF5">
    <property type="entry name" value="BLR1237 PROTEIN"/>
    <property type="match status" value="1"/>
</dbReference>
<proteinExistence type="inferred from homology"/>
<dbReference type="RefSeq" id="WP_169418411.1">
    <property type="nucleotide sequence ID" value="NZ_JABBFX010000001.1"/>
</dbReference>
<protein>
    <submittedName>
        <fullName evidence="3">Tripartite tricarboxylate transporter substrate binding protein</fullName>
    </submittedName>
</protein>
<dbReference type="PIRSF" id="PIRSF017082">
    <property type="entry name" value="YflP"/>
    <property type="match status" value="1"/>
</dbReference>
<keyword evidence="4" id="KW-1185">Reference proteome</keyword>
<feature type="signal peptide" evidence="2">
    <location>
        <begin position="1"/>
        <end position="25"/>
    </location>
</feature>
<dbReference type="EMBL" id="JABBFX010000001">
    <property type="protein sequence ID" value="NML44266.1"/>
    <property type="molecule type" value="Genomic_DNA"/>
</dbReference>
<dbReference type="CDD" id="cd07012">
    <property type="entry name" value="PBP2_Bug_TTT"/>
    <property type="match status" value="1"/>
</dbReference>